<name>A0A0M9EQT9_FUSLA</name>
<dbReference type="AlphaFoldDB" id="A0A0M9EQT9"/>
<dbReference type="Proteomes" id="UP000037904">
    <property type="component" value="Unassembled WGS sequence"/>
</dbReference>
<accession>A0A0M9EQT9</accession>
<evidence type="ECO:0000313" key="1">
    <source>
        <dbReference type="EMBL" id="KPA37998.1"/>
    </source>
</evidence>
<reference evidence="1 2" key="1">
    <citation type="submission" date="2015-04" db="EMBL/GenBank/DDBJ databases">
        <title>The draft genome sequence of Fusarium langsethiae, a T-2/HT-2 mycotoxin producer.</title>
        <authorList>
            <person name="Lysoe E."/>
            <person name="Divon H.H."/>
            <person name="Terzi V."/>
            <person name="Orru L."/>
            <person name="Lamontanara A."/>
            <person name="Kolseth A.-K."/>
            <person name="Frandsen R.J."/>
            <person name="Nielsen K."/>
            <person name="Thrane U."/>
        </authorList>
    </citation>
    <scope>NUCLEOTIDE SEQUENCE [LARGE SCALE GENOMIC DNA]</scope>
    <source>
        <strain evidence="1 2">Fl201059</strain>
    </source>
</reference>
<organism evidence="1 2">
    <name type="scientific">Fusarium langsethiae</name>
    <dbReference type="NCBI Taxonomy" id="179993"/>
    <lineage>
        <taxon>Eukaryota</taxon>
        <taxon>Fungi</taxon>
        <taxon>Dikarya</taxon>
        <taxon>Ascomycota</taxon>
        <taxon>Pezizomycotina</taxon>
        <taxon>Sordariomycetes</taxon>
        <taxon>Hypocreomycetidae</taxon>
        <taxon>Hypocreales</taxon>
        <taxon>Nectriaceae</taxon>
        <taxon>Fusarium</taxon>
    </lineage>
</organism>
<comment type="caution">
    <text evidence="1">The sequence shown here is derived from an EMBL/GenBank/DDBJ whole genome shotgun (WGS) entry which is preliminary data.</text>
</comment>
<proteinExistence type="predicted"/>
<protein>
    <submittedName>
        <fullName evidence="1">Uncharacterized protein</fullName>
    </submittedName>
</protein>
<evidence type="ECO:0000313" key="2">
    <source>
        <dbReference type="Proteomes" id="UP000037904"/>
    </source>
</evidence>
<gene>
    <name evidence="1" type="ORF">FLAG1_09169</name>
</gene>
<sequence>MSRQPFDVPVHWPADNKVNWPGKDSDFYRKTGIHMYHISKDDYNPFYTYEVEIRADWPFTYTFYDETGDSYSVSIWMVGMNQDHSVKFNSGRPTINKKMAGL</sequence>
<dbReference type="EMBL" id="JXCE01000330">
    <property type="protein sequence ID" value="KPA37998.1"/>
    <property type="molecule type" value="Genomic_DNA"/>
</dbReference>
<keyword evidence="2" id="KW-1185">Reference proteome</keyword>
<dbReference type="OrthoDB" id="3200925at2759"/>